<comment type="caution">
    <text evidence="8">The sequence shown here is derived from an EMBL/GenBank/DDBJ whole genome shotgun (WGS) entry which is preliminary data.</text>
</comment>
<dbReference type="PIRSF" id="PIRSF000699">
    <property type="entry name" value="PTS_IILac_III"/>
    <property type="match status" value="1"/>
</dbReference>
<proteinExistence type="predicted"/>
<accession>A0A5D8QA65</accession>
<dbReference type="PROSITE" id="PS51095">
    <property type="entry name" value="PTS_EIIA_TYPE_3"/>
    <property type="match status" value="1"/>
</dbReference>
<evidence type="ECO:0000256" key="2">
    <source>
        <dbReference type="ARBA" id="ARBA00022597"/>
    </source>
</evidence>
<dbReference type="PANTHER" id="PTHR34382">
    <property type="entry name" value="PTS SYSTEM N,N'-DIACETYLCHITOBIOSE-SPECIFIC EIIA COMPONENT"/>
    <property type="match status" value="1"/>
</dbReference>
<feature type="modified residue" description="Phosphohistidine; by HPr" evidence="7">
    <location>
        <position position="75"/>
    </location>
</feature>
<feature type="active site" description="Tele-phosphohistidine intermediate" evidence="5">
    <location>
        <position position="75"/>
    </location>
</feature>
<dbReference type="PANTHER" id="PTHR34382:SF7">
    <property type="entry name" value="PTS SYSTEM N,N'-DIACETYLCHITOBIOSE-SPECIFIC EIIA COMPONENT"/>
    <property type="match status" value="1"/>
</dbReference>
<gene>
    <name evidence="8" type="ORF">FWJ32_09645</name>
</gene>
<dbReference type="GO" id="GO:0016740">
    <property type="term" value="F:transferase activity"/>
    <property type="evidence" value="ECO:0007669"/>
    <property type="project" value="UniProtKB-KW"/>
</dbReference>
<keyword evidence="2" id="KW-0762">Sugar transport</keyword>
<keyword evidence="4" id="KW-0598">Phosphotransferase system</keyword>
<name>A0A5D8QA65_9THEO</name>
<keyword evidence="6" id="KW-0479">Metal-binding</keyword>
<evidence type="ECO:0000313" key="9">
    <source>
        <dbReference type="Proteomes" id="UP000322976"/>
    </source>
</evidence>
<dbReference type="GO" id="GO:0009401">
    <property type="term" value="P:phosphoenolpyruvate-dependent sugar phosphotransferase system"/>
    <property type="evidence" value="ECO:0007669"/>
    <property type="project" value="UniProtKB-KW"/>
</dbReference>
<dbReference type="Gene3D" id="1.20.58.80">
    <property type="entry name" value="Phosphotransferase system, lactose/cellobiose-type IIA subunit"/>
    <property type="match status" value="1"/>
</dbReference>
<evidence type="ECO:0000256" key="1">
    <source>
        <dbReference type="ARBA" id="ARBA00022448"/>
    </source>
</evidence>
<evidence type="ECO:0000256" key="5">
    <source>
        <dbReference type="PIRSR" id="PIRSR000699-1"/>
    </source>
</evidence>
<evidence type="ECO:0000256" key="6">
    <source>
        <dbReference type="PIRSR" id="PIRSR000699-2"/>
    </source>
</evidence>
<sequence length="107" mass="12236">MDFEQIVFEIIVHAGNARSDAFEALASAREGNFNEAYKLIDKVKEELQKAHEIQNNLISLEAEGEHIQPNLLLVHAEDHLMNAILAKDLIIELIHLYEDNQKCMVKK</sequence>
<comment type="cofactor">
    <cofactor evidence="6">
        <name>Mg(2+)</name>
        <dbReference type="ChEBI" id="CHEBI:18420"/>
    </cofactor>
    <text evidence="6">Binds 1 Mg(2+) ion per trimer.</text>
</comment>
<keyword evidence="6" id="KW-0460">Magnesium</keyword>
<dbReference type="Pfam" id="PF02255">
    <property type="entry name" value="PTS_IIA"/>
    <property type="match status" value="1"/>
</dbReference>
<keyword evidence="3" id="KW-0808">Transferase</keyword>
<dbReference type="InterPro" id="IPR003188">
    <property type="entry name" value="PTS_IIA_lac/cel"/>
</dbReference>
<dbReference type="CDD" id="cd00215">
    <property type="entry name" value="PTS_IIA_lac"/>
    <property type="match status" value="1"/>
</dbReference>
<dbReference type="SUPFAM" id="SSF46973">
    <property type="entry name" value="Enzyme IIa from lactose specific PTS, IIa-lac"/>
    <property type="match status" value="1"/>
</dbReference>
<dbReference type="InterPro" id="IPR036542">
    <property type="entry name" value="PTS_IIA_lac/cel_sf"/>
</dbReference>
<reference evidence="8 9" key="1">
    <citation type="submission" date="2019-08" db="EMBL/GenBank/DDBJ databases">
        <title>Calorimonas adulescens gen. nov., sp. nov., an anaerobic thermophilic bacterium from Sakhalin hot spring.</title>
        <authorList>
            <person name="Khomyakova M.A."/>
            <person name="Merkel A.Y."/>
            <person name="Novikov A."/>
            <person name="Bonch-Osmolovskaya E.A."/>
            <person name="Slobodkin A.I."/>
        </authorList>
    </citation>
    <scope>NUCLEOTIDE SEQUENCE [LARGE SCALE GENOMIC DNA]</scope>
    <source>
        <strain evidence="8 9">A05MB</strain>
    </source>
</reference>
<keyword evidence="1" id="KW-0813">Transport</keyword>
<dbReference type="RefSeq" id="WP_149545749.1">
    <property type="nucleotide sequence ID" value="NZ_VTPS01000015.1"/>
</dbReference>
<organism evidence="8 9">
    <name type="scientific">Calorimonas adulescens</name>
    <dbReference type="NCBI Taxonomy" id="2606906"/>
    <lineage>
        <taxon>Bacteria</taxon>
        <taxon>Bacillati</taxon>
        <taxon>Bacillota</taxon>
        <taxon>Clostridia</taxon>
        <taxon>Thermoanaerobacterales</taxon>
        <taxon>Thermoanaerobacteraceae</taxon>
        <taxon>Calorimonas</taxon>
    </lineage>
</organism>
<dbReference type="Proteomes" id="UP000322976">
    <property type="component" value="Unassembled WGS sequence"/>
</dbReference>
<keyword evidence="9" id="KW-1185">Reference proteome</keyword>
<protein>
    <submittedName>
        <fullName evidence="8">PTS lactose/cellobiose transporter subunit IIA</fullName>
    </submittedName>
</protein>
<feature type="binding site" evidence="6">
    <location>
        <position position="78"/>
    </location>
    <ligand>
        <name>Mg(2+)</name>
        <dbReference type="ChEBI" id="CHEBI:18420"/>
        <note>ligand shared between all trimeric partners</note>
    </ligand>
</feature>
<evidence type="ECO:0000256" key="4">
    <source>
        <dbReference type="ARBA" id="ARBA00022683"/>
    </source>
</evidence>
<dbReference type="GO" id="GO:0046872">
    <property type="term" value="F:metal ion binding"/>
    <property type="evidence" value="ECO:0007669"/>
    <property type="project" value="UniProtKB-KW"/>
</dbReference>
<evidence type="ECO:0000256" key="7">
    <source>
        <dbReference type="PROSITE-ProRule" id="PRU00418"/>
    </source>
</evidence>
<evidence type="ECO:0000256" key="3">
    <source>
        <dbReference type="ARBA" id="ARBA00022679"/>
    </source>
</evidence>
<evidence type="ECO:0000313" key="8">
    <source>
        <dbReference type="EMBL" id="TZE81287.1"/>
    </source>
</evidence>
<dbReference type="EMBL" id="VTPS01000015">
    <property type="protein sequence ID" value="TZE81287.1"/>
    <property type="molecule type" value="Genomic_DNA"/>
</dbReference>
<dbReference type="AlphaFoldDB" id="A0A5D8QA65"/>